<keyword evidence="2" id="KW-0645">Protease</keyword>
<dbReference type="PROSITE" id="PS51935">
    <property type="entry name" value="NLPC_P60"/>
    <property type="match status" value="1"/>
</dbReference>
<keyword evidence="5" id="KW-0788">Thiol protease</keyword>
<organism evidence="8 9">
    <name type="scientific">Flavobacterium ponti</name>
    <dbReference type="NCBI Taxonomy" id="665133"/>
    <lineage>
        <taxon>Bacteria</taxon>
        <taxon>Pseudomonadati</taxon>
        <taxon>Bacteroidota</taxon>
        <taxon>Flavobacteriia</taxon>
        <taxon>Flavobacteriales</taxon>
        <taxon>Flavobacteriaceae</taxon>
        <taxon>Flavobacterium</taxon>
    </lineage>
</organism>
<evidence type="ECO:0000256" key="2">
    <source>
        <dbReference type="ARBA" id="ARBA00022670"/>
    </source>
</evidence>
<evidence type="ECO:0000256" key="6">
    <source>
        <dbReference type="SAM" id="SignalP"/>
    </source>
</evidence>
<keyword evidence="3 6" id="KW-0732">Signal</keyword>
<dbReference type="SUPFAM" id="SSF54001">
    <property type="entry name" value="Cysteine proteinases"/>
    <property type="match status" value="1"/>
</dbReference>
<name>A0ABV9P4D1_9FLAO</name>
<dbReference type="RefSeq" id="WP_379737999.1">
    <property type="nucleotide sequence ID" value="NZ_JBHSGW010000001.1"/>
</dbReference>
<dbReference type="InterPro" id="IPR052062">
    <property type="entry name" value="Murein_DD/LD_carboxypeptidase"/>
</dbReference>
<dbReference type="PANTHER" id="PTHR47360">
    <property type="entry name" value="MUREIN DD-ENDOPEPTIDASE MEPS/MUREIN LD-CARBOXYPEPTIDASE"/>
    <property type="match status" value="1"/>
</dbReference>
<keyword evidence="4" id="KW-0378">Hydrolase</keyword>
<evidence type="ECO:0000313" key="9">
    <source>
        <dbReference type="Proteomes" id="UP001595885"/>
    </source>
</evidence>
<dbReference type="Pfam" id="PF00877">
    <property type="entry name" value="NLPC_P60"/>
    <property type="match status" value="1"/>
</dbReference>
<evidence type="ECO:0000313" key="8">
    <source>
        <dbReference type="EMBL" id="MFC4738794.1"/>
    </source>
</evidence>
<feature type="chain" id="PRO_5045377709" evidence="6">
    <location>
        <begin position="21"/>
        <end position="217"/>
    </location>
</feature>
<dbReference type="Proteomes" id="UP001595885">
    <property type="component" value="Unassembled WGS sequence"/>
</dbReference>
<evidence type="ECO:0000256" key="1">
    <source>
        <dbReference type="ARBA" id="ARBA00007074"/>
    </source>
</evidence>
<comment type="similarity">
    <text evidence="1">Belongs to the peptidase C40 family.</text>
</comment>
<dbReference type="InterPro" id="IPR038765">
    <property type="entry name" value="Papain-like_cys_pep_sf"/>
</dbReference>
<protein>
    <submittedName>
        <fullName evidence="8">C40 family peptidase</fullName>
    </submittedName>
</protein>
<keyword evidence="9" id="KW-1185">Reference proteome</keyword>
<dbReference type="InterPro" id="IPR000064">
    <property type="entry name" value="NLP_P60_dom"/>
</dbReference>
<evidence type="ECO:0000256" key="3">
    <source>
        <dbReference type="ARBA" id="ARBA00022729"/>
    </source>
</evidence>
<dbReference type="EMBL" id="JBHSGW010000001">
    <property type="protein sequence ID" value="MFC4738794.1"/>
    <property type="molecule type" value="Genomic_DNA"/>
</dbReference>
<dbReference type="PANTHER" id="PTHR47360:SF1">
    <property type="entry name" value="ENDOPEPTIDASE NLPC-RELATED"/>
    <property type="match status" value="1"/>
</dbReference>
<accession>A0ABV9P4D1</accession>
<sequence length="217" mass="24701">MKHSFFTILFLFLFHISAEAQSNTKKMIIAPIAEGSVSIEKYDTKEKTLVKNFKKNDKEIKKVKLFSEKLQNRLALEDATVISNINLPNFQKAEVIETAKEYIGTPYHYGGMSKRGIDCSALTLFAFTKNDLSLPRTSRAQSKIGRKVQKSNAEPGDLIFFKTNRRRSIITHVGLVTENNDGEIKFIHASSSRGVIESSLEESYYQRTFAKIKRIIE</sequence>
<reference evidence="9" key="1">
    <citation type="journal article" date="2019" name="Int. J. Syst. Evol. Microbiol.">
        <title>The Global Catalogue of Microorganisms (GCM) 10K type strain sequencing project: providing services to taxonomists for standard genome sequencing and annotation.</title>
        <authorList>
            <consortium name="The Broad Institute Genomics Platform"/>
            <consortium name="The Broad Institute Genome Sequencing Center for Infectious Disease"/>
            <person name="Wu L."/>
            <person name="Ma J."/>
        </authorList>
    </citation>
    <scope>NUCLEOTIDE SEQUENCE [LARGE SCALE GENOMIC DNA]</scope>
    <source>
        <strain evidence="9">CCUG 50349</strain>
    </source>
</reference>
<dbReference type="Gene3D" id="3.90.1720.10">
    <property type="entry name" value="endopeptidase domain like (from Nostoc punctiforme)"/>
    <property type="match status" value="1"/>
</dbReference>
<comment type="caution">
    <text evidence="8">The sequence shown here is derived from an EMBL/GenBank/DDBJ whole genome shotgun (WGS) entry which is preliminary data.</text>
</comment>
<feature type="signal peptide" evidence="6">
    <location>
        <begin position="1"/>
        <end position="20"/>
    </location>
</feature>
<evidence type="ECO:0000256" key="5">
    <source>
        <dbReference type="ARBA" id="ARBA00022807"/>
    </source>
</evidence>
<evidence type="ECO:0000259" key="7">
    <source>
        <dbReference type="PROSITE" id="PS51935"/>
    </source>
</evidence>
<gene>
    <name evidence="8" type="ORF">ACFO3U_02185</name>
</gene>
<evidence type="ECO:0000256" key="4">
    <source>
        <dbReference type="ARBA" id="ARBA00022801"/>
    </source>
</evidence>
<feature type="domain" description="NlpC/P60" evidence="7">
    <location>
        <begin position="89"/>
        <end position="216"/>
    </location>
</feature>
<proteinExistence type="inferred from homology"/>